<dbReference type="EMBL" id="CP024176">
    <property type="protein sequence ID" value="ATQ82620.1"/>
    <property type="molecule type" value="Genomic_DNA"/>
</dbReference>
<dbReference type="InterPro" id="IPR012337">
    <property type="entry name" value="RNaseH-like_sf"/>
</dbReference>
<dbReference type="Pfam" id="PF13546">
    <property type="entry name" value="DDE_5"/>
    <property type="match status" value="1"/>
</dbReference>
<dbReference type="EMBL" id="CP024176">
    <property type="protein sequence ID" value="ATQ83030.1"/>
    <property type="molecule type" value="Genomic_DNA"/>
</dbReference>
<dbReference type="InterPro" id="IPR038721">
    <property type="entry name" value="IS701-like_DDE_dom"/>
</dbReference>
<reference evidence="3" key="1">
    <citation type="submission" date="2017-11" db="EMBL/GenBank/DDBJ databases">
        <title>Complete Genome Sequence from Moraxella oslensis YHS isolated from human skin.</title>
        <authorList>
            <person name="Lee K."/>
            <person name="Lim J.Y."/>
            <person name="Hwang I."/>
        </authorList>
    </citation>
    <scope>NUCLEOTIDE SEQUENCE</scope>
    <source>
        <strain evidence="3">YHS</strain>
    </source>
</reference>
<accession>A0A2D2E016</accession>
<organism evidence="3">
    <name type="scientific">Faucicola osloensis</name>
    <name type="common">Moraxella osloensis</name>
    <dbReference type="NCBI Taxonomy" id="34062"/>
    <lineage>
        <taxon>Bacteria</taxon>
        <taxon>Pseudomonadati</taxon>
        <taxon>Pseudomonadota</taxon>
        <taxon>Gammaproteobacteria</taxon>
        <taxon>Moraxellales</taxon>
        <taxon>Moraxellaceae</taxon>
        <taxon>Faucicola</taxon>
    </lineage>
</organism>
<dbReference type="AlphaFoldDB" id="A0A2D2E016"/>
<evidence type="ECO:0000259" key="1">
    <source>
        <dbReference type="Pfam" id="PF13546"/>
    </source>
</evidence>
<evidence type="ECO:0000313" key="2">
    <source>
        <dbReference type="EMBL" id="ATQ82620.1"/>
    </source>
</evidence>
<dbReference type="SUPFAM" id="SSF53098">
    <property type="entry name" value="Ribonuclease H-like"/>
    <property type="match status" value="1"/>
</dbReference>
<sequence length="354" mass="40821">MNKDMIELYSDYLIASFGQTTATGLANLLQGSIYHDSITRFLNSETLTAKEQWQLIKPMLRQHENATPNAIGYLIFDDTIQPKPHTSVDDINCWHYDHTQNKNVKGINLLNCLYHRKDIDIPLSFDIITKPNVFTDDKGKVKRKSDKTKNQRLLDMFDRAIKNQVKFDYVLADSWFSAKATFKHIRKANKHFIFALKSNRLVALTPDDREKGNFVRIDESNLPDNTPVRGFLNDYHDEVLLLRRVFTNKDGSTGVLYLVCSDLQCDKDKFINGYQKRWQVEVYHKSLKQNANLGKSPAHSQRARFNHMFLATYAVFKLECLKIKTKLNHFALRTKLLISANQSAFAQLKAISGA</sequence>
<name>A0A2D2E016_FAUOS</name>
<evidence type="ECO:0000313" key="3">
    <source>
        <dbReference type="EMBL" id="ATQ83030.1"/>
    </source>
</evidence>
<gene>
    <name evidence="2" type="ORF">YHS_01530</name>
    <name evidence="3" type="ORF">YHS_03855</name>
</gene>
<proteinExistence type="predicted"/>
<feature type="domain" description="Transposase IS701-like DDE" evidence="1">
    <location>
        <begin position="6"/>
        <end position="203"/>
    </location>
</feature>
<protein>
    <submittedName>
        <fullName evidence="3">IS701 family transposase</fullName>
    </submittedName>
</protein>